<dbReference type="EMBL" id="JADEXP010000256">
    <property type="protein sequence ID" value="MBE9069288.1"/>
    <property type="molecule type" value="Genomic_DNA"/>
</dbReference>
<protein>
    <recommendedName>
        <fullName evidence="2">histidine kinase</fullName>
        <ecNumber evidence="2">2.7.13.3</ecNumber>
    </recommendedName>
</protein>
<feature type="transmembrane region" description="Helical" evidence="9">
    <location>
        <begin position="12"/>
        <end position="31"/>
    </location>
</feature>
<dbReference type="AlphaFoldDB" id="A0A928ZXN9"/>
<keyword evidence="5" id="KW-0547">Nucleotide-binding</keyword>
<dbReference type="Pfam" id="PF07730">
    <property type="entry name" value="HisKA_3"/>
    <property type="match status" value="1"/>
</dbReference>
<dbReference type="Proteomes" id="UP000615026">
    <property type="component" value="Unassembled WGS sequence"/>
</dbReference>
<dbReference type="GO" id="GO:0046983">
    <property type="term" value="F:protein dimerization activity"/>
    <property type="evidence" value="ECO:0007669"/>
    <property type="project" value="InterPro"/>
</dbReference>
<feature type="transmembrane region" description="Helical" evidence="9">
    <location>
        <begin position="81"/>
        <end position="98"/>
    </location>
</feature>
<proteinExistence type="predicted"/>
<dbReference type="Gene3D" id="3.30.565.10">
    <property type="entry name" value="Histidine kinase-like ATPase, C-terminal domain"/>
    <property type="match status" value="1"/>
</dbReference>
<dbReference type="Pfam" id="PF02518">
    <property type="entry name" value="HATPase_c"/>
    <property type="match status" value="1"/>
</dbReference>
<organism evidence="11 12">
    <name type="scientific">Leptolyngbya cf. ectocarpi LEGE 11479</name>
    <dbReference type="NCBI Taxonomy" id="1828722"/>
    <lineage>
        <taxon>Bacteria</taxon>
        <taxon>Bacillati</taxon>
        <taxon>Cyanobacteriota</taxon>
        <taxon>Cyanophyceae</taxon>
        <taxon>Leptolyngbyales</taxon>
        <taxon>Leptolyngbyaceae</taxon>
        <taxon>Leptolyngbya group</taxon>
        <taxon>Leptolyngbya</taxon>
    </lineage>
</organism>
<evidence type="ECO:0000259" key="10">
    <source>
        <dbReference type="PROSITE" id="PS50109"/>
    </source>
</evidence>
<gene>
    <name evidence="11" type="ORF">IQ260_21835</name>
</gene>
<evidence type="ECO:0000256" key="2">
    <source>
        <dbReference type="ARBA" id="ARBA00012438"/>
    </source>
</evidence>
<dbReference type="InterPro" id="IPR003594">
    <property type="entry name" value="HATPase_dom"/>
</dbReference>
<keyword evidence="12" id="KW-1185">Reference proteome</keyword>
<evidence type="ECO:0000256" key="9">
    <source>
        <dbReference type="SAM" id="Phobius"/>
    </source>
</evidence>
<evidence type="ECO:0000313" key="11">
    <source>
        <dbReference type="EMBL" id="MBE9069288.1"/>
    </source>
</evidence>
<name>A0A928ZXN9_LEPEC</name>
<dbReference type="PANTHER" id="PTHR24421">
    <property type="entry name" value="NITRATE/NITRITE SENSOR PROTEIN NARX-RELATED"/>
    <property type="match status" value="1"/>
</dbReference>
<dbReference type="GO" id="GO:0005524">
    <property type="term" value="F:ATP binding"/>
    <property type="evidence" value="ECO:0007669"/>
    <property type="project" value="UniProtKB-KW"/>
</dbReference>
<feature type="transmembrane region" description="Helical" evidence="9">
    <location>
        <begin position="104"/>
        <end position="133"/>
    </location>
</feature>
<dbReference type="GO" id="GO:0016020">
    <property type="term" value="C:membrane"/>
    <property type="evidence" value="ECO:0007669"/>
    <property type="project" value="InterPro"/>
</dbReference>
<keyword evidence="8" id="KW-0902">Two-component regulatory system</keyword>
<evidence type="ECO:0000313" key="12">
    <source>
        <dbReference type="Proteomes" id="UP000615026"/>
    </source>
</evidence>
<evidence type="ECO:0000256" key="5">
    <source>
        <dbReference type="ARBA" id="ARBA00022741"/>
    </source>
</evidence>
<reference evidence="11" key="1">
    <citation type="submission" date="2020-10" db="EMBL/GenBank/DDBJ databases">
        <authorList>
            <person name="Castelo-Branco R."/>
            <person name="Eusebio N."/>
            <person name="Adriana R."/>
            <person name="Vieira A."/>
            <person name="Brugerolle De Fraissinette N."/>
            <person name="Rezende De Castro R."/>
            <person name="Schneider M.P."/>
            <person name="Vasconcelos V."/>
            <person name="Leao P.N."/>
        </authorList>
    </citation>
    <scope>NUCLEOTIDE SEQUENCE</scope>
    <source>
        <strain evidence="11">LEGE 11479</strain>
    </source>
</reference>
<keyword evidence="6 11" id="KW-0418">Kinase</keyword>
<accession>A0A928ZXN9</accession>
<feature type="transmembrane region" description="Helical" evidence="9">
    <location>
        <begin position="51"/>
        <end position="69"/>
    </location>
</feature>
<keyword evidence="7" id="KW-0067">ATP-binding</keyword>
<evidence type="ECO:0000256" key="1">
    <source>
        <dbReference type="ARBA" id="ARBA00000085"/>
    </source>
</evidence>
<dbReference type="CDD" id="cd16917">
    <property type="entry name" value="HATPase_UhpB-NarQ-NarX-like"/>
    <property type="match status" value="1"/>
</dbReference>
<keyword evidence="3" id="KW-0597">Phosphoprotein</keyword>
<sequence length="414" mass="45550">MTRAIQFHNHPFRFLLYLEWGLLAVAITGILTAPTPLREIARRGVQHHTSAPILAISCILLFGLLGFYLPTQGIWGRLGHLALQLVLIVITSVLMLRGTRLFPFVYLILVIRSCLMVGLMGRIAVTALTFLLFMTTLGIKFRRLDGPIPRPFRPWVHSLHMNLVVFFGLSLVFTLLLVNALLNERTIQTRLQKTNKELQRSATQVKQLATAQERSRIAREIHDSLGHSLTALNIQLEGAIKLSQRDPQKSQALLKEAKRLGSVALQDVRQSVATLRDKSPADSLHARLNALIDTLHTSAGITPNINIQLLTPLPTATSMALYRIAQEGITNIVKHAEATAVDLSLIADVSETRLLLRDNGRGFDISQTSTGFGLQGMRERAQAIDGQLTLNSSPGSGCELRVVVPGASSGEKQS</sequence>
<dbReference type="SUPFAM" id="SSF55874">
    <property type="entry name" value="ATPase domain of HSP90 chaperone/DNA topoisomerase II/histidine kinase"/>
    <property type="match status" value="1"/>
</dbReference>
<comment type="caution">
    <text evidence="11">The sequence shown here is derived from an EMBL/GenBank/DDBJ whole genome shotgun (WGS) entry which is preliminary data.</text>
</comment>
<dbReference type="InterPro" id="IPR050482">
    <property type="entry name" value="Sensor_HK_TwoCompSys"/>
</dbReference>
<keyword evidence="9" id="KW-1133">Transmembrane helix</keyword>
<evidence type="ECO:0000256" key="4">
    <source>
        <dbReference type="ARBA" id="ARBA00022679"/>
    </source>
</evidence>
<feature type="domain" description="Histidine kinase" evidence="10">
    <location>
        <begin position="321"/>
        <end position="408"/>
    </location>
</feature>
<dbReference type="EC" id="2.7.13.3" evidence="2"/>
<keyword evidence="4" id="KW-0808">Transferase</keyword>
<dbReference type="InterPro" id="IPR036890">
    <property type="entry name" value="HATPase_C_sf"/>
</dbReference>
<dbReference type="InterPro" id="IPR005467">
    <property type="entry name" value="His_kinase_dom"/>
</dbReference>
<evidence type="ECO:0000256" key="7">
    <source>
        <dbReference type="ARBA" id="ARBA00022840"/>
    </source>
</evidence>
<evidence type="ECO:0000256" key="6">
    <source>
        <dbReference type="ARBA" id="ARBA00022777"/>
    </source>
</evidence>
<dbReference type="InterPro" id="IPR011712">
    <property type="entry name" value="Sig_transdc_His_kin_sub3_dim/P"/>
</dbReference>
<evidence type="ECO:0000256" key="8">
    <source>
        <dbReference type="ARBA" id="ARBA00023012"/>
    </source>
</evidence>
<dbReference type="Gene3D" id="1.20.5.1930">
    <property type="match status" value="1"/>
</dbReference>
<evidence type="ECO:0000256" key="3">
    <source>
        <dbReference type="ARBA" id="ARBA00022553"/>
    </source>
</evidence>
<comment type="catalytic activity">
    <reaction evidence="1">
        <text>ATP + protein L-histidine = ADP + protein N-phospho-L-histidine.</text>
        <dbReference type="EC" id="2.7.13.3"/>
    </reaction>
</comment>
<feature type="transmembrane region" description="Helical" evidence="9">
    <location>
        <begin position="159"/>
        <end position="182"/>
    </location>
</feature>
<dbReference type="PROSITE" id="PS50109">
    <property type="entry name" value="HIS_KIN"/>
    <property type="match status" value="1"/>
</dbReference>
<dbReference type="PANTHER" id="PTHR24421:SF10">
    <property type="entry name" value="NITRATE_NITRITE SENSOR PROTEIN NARQ"/>
    <property type="match status" value="1"/>
</dbReference>
<dbReference type="SMART" id="SM00387">
    <property type="entry name" value="HATPase_c"/>
    <property type="match status" value="1"/>
</dbReference>
<dbReference type="GO" id="GO:0000155">
    <property type="term" value="F:phosphorelay sensor kinase activity"/>
    <property type="evidence" value="ECO:0007669"/>
    <property type="project" value="InterPro"/>
</dbReference>
<keyword evidence="9" id="KW-0472">Membrane</keyword>
<keyword evidence="9" id="KW-0812">Transmembrane</keyword>